<protein>
    <submittedName>
        <fullName evidence="1">Uncharacterized protein</fullName>
    </submittedName>
</protein>
<organism evidence="1 2">
    <name type="scientific">Brevundimonas naejangsanensis</name>
    <dbReference type="NCBI Taxonomy" id="588932"/>
    <lineage>
        <taxon>Bacteria</taxon>
        <taxon>Pseudomonadati</taxon>
        <taxon>Pseudomonadota</taxon>
        <taxon>Alphaproteobacteria</taxon>
        <taxon>Caulobacterales</taxon>
        <taxon>Caulobacteraceae</taxon>
        <taxon>Brevundimonas</taxon>
    </lineage>
</organism>
<accession>A0A494RRS9</accession>
<dbReference type="OrthoDB" id="7206527at2"/>
<dbReference type="AlphaFoldDB" id="A0A494RRS9"/>
<dbReference type="EMBL" id="CP032707">
    <property type="protein sequence ID" value="AYG96214.1"/>
    <property type="molecule type" value="Genomic_DNA"/>
</dbReference>
<proteinExistence type="predicted"/>
<gene>
    <name evidence="1" type="ORF">D8I30_00465</name>
</gene>
<evidence type="ECO:0000313" key="2">
    <source>
        <dbReference type="Proteomes" id="UP000276984"/>
    </source>
</evidence>
<name>A0A494RRS9_9CAUL</name>
<sequence length="63" mass="6493">MPEAAARPCDLAVLPEGATAADLEAAYARRGGQLVACDAARRLAVETLAAERALIDAWARTAA</sequence>
<keyword evidence="2" id="KW-1185">Reference proteome</keyword>
<evidence type="ECO:0000313" key="1">
    <source>
        <dbReference type="EMBL" id="AYG96214.1"/>
    </source>
</evidence>
<reference evidence="1 2" key="1">
    <citation type="submission" date="2018-10" db="EMBL/GenBank/DDBJ databases">
        <title>Complete genome sequence of Brevundimonas naejangsanensis BRV3.</title>
        <authorList>
            <person name="Berrios L."/>
            <person name="Ely B."/>
        </authorList>
    </citation>
    <scope>NUCLEOTIDE SEQUENCE [LARGE SCALE GENOMIC DNA]</scope>
    <source>
        <strain evidence="1 2">BRV3</strain>
    </source>
</reference>
<dbReference type="Proteomes" id="UP000276984">
    <property type="component" value="Chromosome"/>
</dbReference>